<organism evidence="3 4">
    <name type="scientific">Aspergillus tamarii</name>
    <dbReference type="NCBI Taxonomy" id="41984"/>
    <lineage>
        <taxon>Eukaryota</taxon>
        <taxon>Fungi</taxon>
        <taxon>Dikarya</taxon>
        <taxon>Ascomycota</taxon>
        <taxon>Pezizomycotina</taxon>
        <taxon>Eurotiomycetes</taxon>
        <taxon>Eurotiomycetidae</taxon>
        <taxon>Eurotiales</taxon>
        <taxon>Aspergillaceae</taxon>
        <taxon>Aspergillus</taxon>
        <taxon>Aspergillus subgen. Circumdati</taxon>
    </lineage>
</organism>
<feature type="chain" id="PRO_5024841419" evidence="2">
    <location>
        <begin position="20"/>
        <end position="908"/>
    </location>
</feature>
<keyword evidence="1" id="KW-0812">Transmembrane</keyword>
<protein>
    <submittedName>
        <fullName evidence="3">ASST-domain-containing protein</fullName>
    </submittedName>
</protein>
<dbReference type="PANTHER" id="PTHR35340">
    <property type="entry name" value="PQQ ENZYME REPEAT PROTEIN-RELATED"/>
    <property type="match status" value="1"/>
</dbReference>
<dbReference type="Gene3D" id="3.40.50.1820">
    <property type="entry name" value="alpha/beta hydrolase"/>
    <property type="match status" value="1"/>
</dbReference>
<evidence type="ECO:0000256" key="2">
    <source>
        <dbReference type="SAM" id="SignalP"/>
    </source>
</evidence>
<evidence type="ECO:0000256" key="1">
    <source>
        <dbReference type="SAM" id="Phobius"/>
    </source>
</evidence>
<dbReference type="InterPro" id="IPR039535">
    <property type="entry name" value="ASST-like"/>
</dbReference>
<feature type="transmembrane region" description="Helical" evidence="1">
    <location>
        <begin position="53"/>
        <end position="71"/>
    </location>
</feature>
<evidence type="ECO:0000313" key="3">
    <source>
        <dbReference type="EMBL" id="KAE8160566.1"/>
    </source>
</evidence>
<evidence type="ECO:0000313" key="4">
    <source>
        <dbReference type="Proteomes" id="UP000326950"/>
    </source>
</evidence>
<dbReference type="PANTHER" id="PTHR35340:SF8">
    <property type="entry name" value="ASST-DOMAIN-CONTAINING PROTEIN"/>
    <property type="match status" value="1"/>
</dbReference>
<dbReference type="EMBL" id="ML738655">
    <property type="protein sequence ID" value="KAE8160566.1"/>
    <property type="molecule type" value="Genomic_DNA"/>
</dbReference>
<reference evidence="3 4" key="1">
    <citation type="submission" date="2019-04" db="EMBL/GenBank/DDBJ databases">
        <title>Friends and foes A comparative genomics study of 23 Aspergillus species from section Flavi.</title>
        <authorList>
            <consortium name="DOE Joint Genome Institute"/>
            <person name="Kjaerbolling I."/>
            <person name="Vesth T."/>
            <person name="Frisvad J.C."/>
            <person name="Nybo J.L."/>
            <person name="Theobald S."/>
            <person name="Kildgaard S."/>
            <person name="Isbrandt T."/>
            <person name="Kuo A."/>
            <person name="Sato A."/>
            <person name="Lyhne E.K."/>
            <person name="Kogle M.E."/>
            <person name="Wiebenga A."/>
            <person name="Kun R.S."/>
            <person name="Lubbers R.J."/>
            <person name="Makela M.R."/>
            <person name="Barry K."/>
            <person name="Chovatia M."/>
            <person name="Clum A."/>
            <person name="Daum C."/>
            <person name="Haridas S."/>
            <person name="He G."/>
            <person name="LaButti K."/>
            <person name="Lipzen A."/>
            <person name="Mondo S."/>
            <person name="Riley R."/>
            <person name="Salamov A."/>
            <person name="Simmons B.A."/>
            <person name="Magnuson J.K."/>
            <person name="Henrissat B."/>
            <person name="Mortensen U.H."/>
            <person name="Larsen T.O."/>
            <person name="Devries R.P."/>
            <person name="Grigoriev I.V."/>
            <person name="Machida M."/>
            <person name="Baker S.E."/>
            <person name="Andersen M.R."/>
        </authorList>
    </citation>
    <scope>NUCLEOTIDE SEQUENCE [LARGE SCALE GENOMIC DNA]</scope>
    <source>
        <strain evidence="3 4">CBS 117626</strain>
    </source>
</reference>
<dbReference type="InterPro" id="IPR053143">
    <property type="entry name" value="Arylsulfate_ST"/>
</dbReference>
<dbReference type="OrthoDB" id="5427350at2759"/>
<keyword evidence="1" id="KW-0472">Membrane</keyword>
<keyword evidence="1" id="KW-1133">Transmembrane helix</keyword>
<dbReference type="AlphaFoldDB" id="A0A5N6UPR9"/>
<proteinExistence type="predicted"/>
<feature type="transmembrane region" description="Helical" evidence="1">
    <location>
        <begin position="860"/>
        <end position="884"/>
    </location>
</feature>
<gene>
    <name evidence="3" type="ORF">BDV40DRAFT_290000</name>
</gene>
<dbReference type="Proteomes" id="UP000326950">
    <property type="component" value="Unassembled WGS sequence"/>
</dbReference>
<name>A0A5N6UPR9_ASPTM</name>
<keyword evidence="4" id="KW-1185">Reference proteome</keyword>
<dbReference type="CDD" id="cd23507">
    <property type="entry name" value="hydrophobin_I"/>
    <property type="match status" value="1"/>
</dbReference>
<dbReference type="InterPro" id="IPR029058">
    <property type="entry name" value="AB_hydrolase_fold"/>
</dbReference>
<keyword evidence="2" id="KW-0732">Signal</keyword>
<feature type="signal peptide" evidence="2">
    <location>
        <begin position="1"/>
        <end position="19"/>
    </location>
</feature>
<feature type="transmembrane region" description="Helical" evidence="1">
    <location>
        <begin position="185"/>
        <end position="205"/>
    </location>
</feature>
<accession>A0A5N6UPR9</accession>
<sequence>MMFSTVLSLFISGAAIASALPSSTETVEADCVKPYLCCGELKTPLDSTVDPILMALGINAAGIVGSIGLACKSSSTTRAFAMPGMTLAKVHPSAALKLISWVAQLLLDAQTSSPSMRMKWLSCTFGTTASGLIPPRVLAWLDGYATIDLNSMHPKSDAPYSMAGHTLRDAIHIPRSFSHKLDKKTPVLLVTGTAVLAAITFYFTFGKLSRALPETLTSSKIAVISWSQGALDIQWALKYWPSTRNVVSDFIAISPHFHGAILKWLACPLLDKLACNSSIWQQGWDANFIQVLRSKGGELCVLRPMSGGNASARLLDYKGVGVSNNQLQIICANKAAGGLYTHEGVLYNPLAWALSIDALRHDRPGNTTRIDIQKTLIWAGSCLYDNRNIFDFKAVPNIDGGSHLSFILQHAYRNNDNDKGTGYVLDQHYETEKAVPVTNDLGAFNMHEFNILDGGKTALACTYRNKYMSLGDLGRPDEYGWVVTGGFVELDTATGEVLFEWDSEDYIPIDESVKVGPSTPASGEPGWDYIHVNAVDKNAAGDYILSARFTSTIYLISGQDKSIIWRLGGEKSDFVQDFVFSKQHHVRFVEYNATHTTISFLNNASDEVEQEEDTSAALIVQLHTSVSPMTAKVIERYNRPDGDLTRLRGSVQKLSNGNVFVGWSERGYQSEHSPDGKLLMEAGFASSRFSTYRSYKFDFTGRPSAPPDVVSSVYGTDETDLTTIFHVSWNGATDVASWNFYARVDQDGMPVLVGNTTKPDFETIYIVDGYLDWVSVEAVDEDGNVLGTSKLQRTETPSNWRLAGFQGNIMPTPHDPSILYGDRTIADDGDDDTEDAEDVYLKAQEAAETIYKAWEVIRGVGGLLIFVLVLCSTGGLLAGMYWYLRRRSMQAYHEVASEEGQPLNERST</sequence>
<dbReference type="Pfam" id="PF14269">
    <property type="entry name" value="Arylsulfotran_2"/>
    <property type="match status" value="1"/>
</dbReference>